<dbReference type="EMBL" id="BMAU01021261">
    <property type="protein sequence ID" value="GFY06677.1"/>
    <property type="molecule type" value="Genomic_DNA"/>
</dbReference>
<dbReference type="AlphaFoldDB" id="A0A8X6S386"/>
<gene>
    <name evidence="2" type="ORF">TNCV_3525331</name>
</gene>
<evidence type="ECO:0000313" key="3">
    <source>
        <dbReference type="Proteomes" id="UP000887159"/>
    </source>
</evidence>
<evidence type="ECO:0000313" key="2">
    <source>
        <dbReference type="EMBL" id="GFY06677.1"/>
    </source>
</evidence>
<feature type="region of interest" description="Disordered" evidence="1">
    <location>
        <begin position="28"/>
        <end position="51"/>
    </location>
</feature>
<keyword evidence="3" id="KW-1185">Reference proteome</keyword>
<dbReference type="Proteomes" id="UP000887159">
    <property type="component" value="Unassembled WGS sequence"/>
</dbReference>
<name>A0A8X6S386_TRICX</name>
<proteinExistence type="predicted"/>
<organism evidence="2 3">
    <name type="scientific">Trichonephila clavipes</name>
    <name type="common">Golden silk orbweaver</name>
    <name type="synonym">Nephila clavipes</name>
    <dbReference type="NCBI Taxonomy" id="2585209"/>
    <lineage>
        <taxon>Eukaryota</taxon>
        <taxon>Metazoa</taxon>
        <taxon>Ecdysozoa</taxon>
        <taxon>Arthropoda</taxon>
        <taxon>Chelicerata</taxon>
        <taxon>Arachnida</taxon>
        <taxon>Araneae</taxon>
        <taxon>Araneomorphae</taxon>
        <taxon>Entelegynae</taxon>
        <taxon>Araneoidea</taxon>
        <taxon>Nephilidae</taxon>
        <taxon>Trichonephila</taxon>
    </lineage>
</organism>
<protein>
    <submittedName>
        <fullName evidence="2">Uncharacterized protein</fullName>
    </submittedName>
</protein>
<reference evidence="2" key="1">
    <citation type="submission" date="2020-08" db="EMBL/GenBank/DDBJ databases">
        <title>Multicomponent nature underlies the extraordinary mechanical properties of spider dragline silk.</title>
        <authorList>
            <person name="Kono N."/>
            <person name="Nakamura H."/>
            <person name="Mori M."/>
            <person name="Yoshida Y."/>
            <person name="Ohtoshi R."/>
            <person name="Malay A.D."/>
            <person name="Moran D.A.P."/>
            <person name="Tomita M."/>
            <person name="Numata K."/>
            <person name="Arakawa K."/>
        </authorList>
    </citation>
    <scope>NUCLEOTIDE SEQUENCE</scope>
</reference>
<sequence>MRARVYCTHPSTHDHWALKCMSRCLNRTGGQSEERPPVFKSPSKLGTHLSTHCSRDERLNRPCLARNKTRTCGVEARYATIRPLGLLAKLAE</sequence>
<evidence type="ECO:0000256" key="1">
    <source>
        <dbReference type="SAM" id="MobiDB-lite"/>
    </source>
</evidence>
<comment type="caution">
    <text evidence="2">The sequence shown here is derived from an EMBL/GenBank/DDBJ whole genome shotgun (WGS) entry which is preliminary data.</text>
</comment>
<accession>A0A8X6S386</accession>